<evidence type="ECO:0000259" key="9">
    <source>
        <dbReference type="PROSITE" id="PS51918"/>
    </source>
</evidence>
<dbReference type="AlphaFoldDB" id="H1XNF0"/>
<dbReference type="InterPro" id="IPR058240">
    <property type="entry name" value="rSAM_sf"/>
</dbReference>
<comment type="function">
    <text evidence="8">Catalyzes the complex heterocyclic radical-mediated conversion of 6-carboxy-5,6,7,8-tetrahydropterin (CPH4) to 7-carboxy-7-deazaguanine (CDG), a step common to the biosynthetic pathways of all 7-deazapurine-containing compounds.</text>
</comment>
<dbReference type="GO" id="GO:1904047">
    <property type="term" value="F:S-adenosyl-L-methionine binding"/>
    <property type="evidence" value="ECO:0007669"/>
    <property type="project" value="UniProtKB-UniRule"/>
</dbReference>
<dbReference type="Proteomes" id="UP000004671">
    <property type="component" value="Chromosome"/>
</dbReference>
<keyword evidence="12" id="KW-1185">Reference proteome</keyword>
<reference evidence="11 12" key="1">
    <citation type="submission" date="2011-09" db="EMBL/GenBank/DDBJ databases">
        <title>The permanent draft genome of Caldithrix abyssi DSM 13497.</title>
        <authorList>
            <consortium name="US DOE Joint Genome Institute (JGI-PGF)"/>
            <person name="Lucas S."/>
            <person name="Han J."/>
            <person name="Lapidus A."/>
            <person name="Bruce D."/>
            <person name="Goodwin L."/>
            <person name="Pitluck S."/>
            <person name="Peters L."/>
            <person name="Kyrpides N."/>
            <person name="Mavromatis K."/>
            <person name="Ivanova N."/>
            <person name="Mikhailova N."/>
            <person name="Chertkov O."/>
            <person name="Detter J.C."/>
            <person name="Tapia R."/>
            <person name="Han C."/>
            <person name="Land M."/>
            <person name="Hauser L."/>
            <person name="Markowitz V."/>
            <person name="Cheng J.-F."/>
            <person name="Hugenholtz P."/>
            <person name="Woyke T."/>
            <person name="Wu D."/>
            <person name="Spring S."/>
            <person name="Brambilla E."/>
            <person name="Klenk H.-P."/>
            <person name="Eisen J.A."/>
        </authorList>
    </citation>
    <scope>NUCLEOTIDE SEQUENCE [LARGE SCALE GENOMIC DNA]</scope>
    <source>
        <strain evidence="11 12">DSM 13497</strain>
    </source>
</reference>
<evidence type="ECO:0000313" key="10">
    <source>
        <dbReference type="EMBL" id="APF18081.1"/>
    </source>
</evidence>
<dbReference type="Proteomes" id="UP000183868">
    <property type="component" value="Chromosome"/>
</dbReference>
<keyword evidence="2 8" id="KW-0949">S-adenosyl-L-methionine</keyword>
<dbReference type="EMBL" id="CP018099">
    <property type="protein sequence ID" value="APF18081.1"/>
    <property type="molecule type" value="Genomic_DNA"/>
</dbReference>
<protein>
    <recommendedName>
        <fullName evidence="8">7-carboxy-7-deazaguanine synthase</fullName>
        <shortName evidence="8">CDG synthase</shortName>
        <ecNumber evidence="8">4.3.99.3</ecNumber>
    </recommendedName>
    <alternativeName>
        <fullName evidence="8">Queuosine biosynthesis protein QueE</fullName>
    </alternativeName>
</protein>
<comment type="cofactor">
    <cofactor evidence="8">
        <name>Mg(2+)</name>
        <dbReference type="ChEBI" id="CHEBI:18420"/>
    </cofactor>
</comment>
<dbReference type="InterPro" id="IPR007197">
    <property type="entry name" value="rSAM"/>
</dbReference>
<feature type="binding site" evidence="8">
    <location>
        <position position="76"/>
    </location>
    <ligand>
        <name>S-adenosyl-L-methionine</name>
        <dbReference type="ChEBI" id="CHEBI:59789"/>
    </ligand>
</feature>
<dbReference type="GO" id="GO:0008616">
    <property type="term" value="P:tRNA queuosine(34) biosynthetic process"/>
    <property type="evidence" value="ECO:0007669"/>
    <property type="project" value="UniProtKB-UniRule"/>
</dbReference>
<dbReference type="SUPFAM" id="SSF102114">
    <property type="entry name" value="Radical SAM enzymes"/>
    <property type="match status" value="1"/>
</dbReference>
<dbReference type="GO" id="GO:0016840">
    <property type="term" value="F:carbon-nitrogen lyase activity"/>
    <property type="evidence" value="ECO:0007669"/>
    <property type="project" value="UniProtKB-UniRule"/>
</dbReference>
<dbReference type="GO" id="GO:0051539">
    <property type="term" value="F:4 iron, 4 sulfur cluster binding"/>
    <property type="evidence" value="ECO:0007669"/>
    <property type="project" value="UniProtKB-UniRule"/>
</dbReference>
<dbReference type="FunCoup" id="H1XNF0">
    <property type="interactions" value="126"/>
</dbReference>
<reference evidence="10 13" key="2">
    <citation type="submission" date="2016-11" db="EMBL/GenBank/DDBJ databases">
        <title>Genomic analysis of Caldithrix abyssi and proposal of a novel bacterial phylum Caldithrichaeota.</title>
        <authorList>
            <person name="Kublanov I."/>
            <person name="Sigalova O."/>
            <person name="Gavrilov S."/>
            <person name="Lebedinsky A."/>
            <person name="Ivanova N."/>
            <person name="Daum C."/>
            <person name="Reddy T."/>
            <person name="Klenk H.P."/>
            <person name="Goker M."/>
            <person name="Reva O."/>
            <person name="Miroshnichenko M."/>
            <person name="Kyprides N."/>
            <person name="Woyke T."/>
            <person name="Gelfand M."/>
        </authorList>
    </citation>
    <scope>NUCLEOTIDE SEQUENCE [LARGE SCALE GENOMIC DNA]</scope>
    <source>
        <strain evidence="10 13">LF13</strain>
    </source>
</reference>
<feature type="binding site" evidence="8">
    <location>
        <position position="31"/>
    </location>
    <ligand>
        <name>substrate</name>
    </ligand>
</feature>
<dbReference type="UniPathway" id="UPA00391"/>
<feature type="binding site" evidence="8">
    <location>
        <position position="44"/>
    </location>
    <ligand>
        <name>Mg(2+)</name>
        <dbReference type="ChEBI" id="CHEBI:18420"/>
    </ligand>
</feature>
<dbReference type="InParanoid" id="H1XNF0"/>
<evidence type="ECO:0000256" key="3">
    <source>
        <dbReference type="ARBA" id="ARBA00022723"/>
    </source>
</evidence>
<dbReference type="CDD" id="cd01335">
    <property type="entry name" value="Radical_SAM"/>
    <property type="match status" value="1"/>
</dbReference>
<feature type="binding site" evidence="8">
    <location>
        <begin position="41"/>
        <end position="43"/>
    </location>
    <ligand>
        <name>S-adenosyl-L-methionine</name>
        <dbReference type="ChEBI" id="CHEBI:59789"/>
    </ligand>
</feature>
<keyword evidence="4 8" id="KW-0460">Magnesium</keyword>
<dbReference type="HAMAP" id="MF_00917">
    <property type="entry name" value="QueE"/>
    <property type="match status" value="1"/>
</dbReference>
<gene>
    <name evidence="8 10" type="primary">queE</name>
    <name evidence="10" type="ORF">Cabys_1332</name>
    <name evidence="11" type="ORF">Calab_2511</name>
</gene>
<dbReference type="KEGG" id="caby:Cabys_1332"/>
<dbReference type="PIRSF" id="PIRSF000370">
    <property type="entry name" value="QueE"/>
    <property type="match status" value="1"/>
</dbReference>
<evidence type="ECO:0000256" key="2">
    <source>
        <dbReference type="ARBA" id="ARBA00022691"/>
    </source>
</evidence>
<dbReference type="HOGENOM" id="CLU_066739_2_0_0"/>
<dbReference type="InterPro" id="IPR024924">
    <property type="entry name" value="7-CO-7-deazaguanine_synth-like"/>
</dbReference>
<dbReference type="eggNOG" id="COG0602">
    <property type="taxonomic scope" value="Bacteria"/>
</dbReference>
<evidence type="ECO:0000256" key="4">
    <source>
        <dbReference type="ARBA" id="ARBA00022842"/>
    </source>
</evidence>
<dbReference type="EC" id="4.3.99.3" evidence="8"/>
<comment type="subunit">
    <text evidence="8">Homodimer.</text>
</comment>
<evidence type="ECO:0000256" key="8">
    <source>
        <dbReference type="HAMAP-Rule" id="MF_00917"/>
    </source>
</evidence>
<proteinExistence type="inferred from homology"/>
<sequence length="217" mass="25042">MAGKDVLKINEIFYSIQGESTYAGLPCVFVRLTYCNLRCTYCDTEYAFYEGQEMGLDEIIARIKTYQCNLVEITGGEPLIQPAVYPLMERLLDNGFEVLLETGGHMDVSKVDQRVKRIMDVKCPSSGEAEKTHWPNMELLKNDDQVKFVIGDRKDFDYALEVLEKYNLLNRCPVLFSPVFGRLENGQLAEWILATQKPIRMQLQLHKYIWKPDQRGV</sequence>
<comment type="cofactor">
    <cofactor evidence="8">
        <name>S-adenosyl-L-methionine</name>
        <dbReference type="ChEBI" id="CHEBI:59789"/>
    </cofactor>
    <text evidence="8">Binds 1 S-adenosyl-L-methionine per subunit.</text>
</comment>
<feature type="binding site" evidence="8">
    <location>
        <position position="35"/>
    </location>
    <ligand>
        <name>[4Fe-4S] cluster</name>
        <dbReference type="ChEBI" id="CHEBI:49883"/>
        <note>4Fe-4S-S-AdoMet</note>
    </ligand>
</feature>
<feature type="binding site" evidence="8">
    <location>
        <position position="74"/>
    </location>
    <ligand>
        <name>substrate</name>
    </ligand>
</feature>
<evidence type="ECO:0000256" key="7">
    <source>
        <dbReference type="ARBA" id="ARBA00023239"/>
    </source>
</evidence>
<comment type="cofactor">
    <cofactor evidence="8">
        <name>[4Fe-4S] cluster</name>
        <dbReference type="ChEBI" id="CHEBI:49883"/>
    </cofactor>
    <text evidence="8">Binds 1 [4Fe-4S] cluster. The cluster is coordinated with 3 cysteines and an exchangeable S-adenosyl-L-methionine.</text>
</comment>
<dbReference type="STRING" id="880073.Cabys_1332"/>
<keyword evidence="3 8" id="KW-0479">Metal-binding</keyword>
<evidence type="ECO:0000256" key="5">
    <source>
        <dbReference type="ARBA" id="ARBA00023004"/>
    </source>
</evidence>
<dbReference type="PaxDb" id="880073-Calab_2511"/>
<feature type="domain" description="Radical SAM core" evidence="9">
    <location>
        <begin position="22"/>
        <end position="212"/>
    </location>
</feature>
<evidence type="ECO:0000256" key="6">
    <source>
        <dbReference type="ARBA" id="ARBA00023014"/>
    </source>
</evidence>
<dbReference type="OrthoDB" id="9792276at2"/>
<dbReference type="PANTHER" id="PTHR42836:SF1">
    <property type="entry name" value="7-CARBOXY-7-DEAZAGUANINE SYNTHASE"/>
    <property type="match status" value="1"/>
</dbReference>
<feature type="binding site" evidence="8">
    <location>
        <position position="39"/>
    </location>
    <ligand>
        <name>[4Fe-4S] cluster</name>
        <dbReference type="ChEBI" id="CHEBI:49883"/>
        <note>4Fe-4S-S-AdoMet</note>
    </ligand>
</feature>
<dbReference type="Pfam" id="PF04055">
    <property type="entry name" value="Radical_SAM"/>
    <property type="match status" value="1"/>
</dbReference>
<keyword evidence="1 8" id="KW-0004">4Fe-4S</keyword>
<comment type="catalytic activity">
    <reaction evidence="8">
        <text>6-carboxy-5,6,7,8-tetrahydropterin + H(+) = 7-carboxy-7-carbaguanine + NH4(+)</text>
        <dbReference type="Rhea" id="RHEA:27974"/>
        <dbReference type="ChEBI" id="CHEBI:15378"/>
        <dbReference type="ChEBI" id="CHEBI:28938"/>
        <dbReference type="ChEBI" id="CHEBI:61032"/>
        <dbReference type="ChEBI" id="CHEBI:61036"/>
        <dbReference type="EC" id="4.3.99.3"/>
    </reaction>
</comment>
<comment type="pathway">
    <text evidence="8">Purine metabolism; 7-cyano-7-deazaguanine biosynthesis.</text>
</comment>
<comment type="caution">
    <text evidence="8">Lacks conserved residue(s) required for the propagation of feature annotation.</text>
</comment>
<name>H1XNF0_CALAY</name>
<evidence type="ECO:0000256" key="1">
    <source>
        <dbReference type="ARBA" id="ARBA00022485"/>
    </source>
</evidence>
<dbReference type="GO" id="GO:0000287">
    <property type="term" value="F:magnesium ion binding"/>
    <property type="evidence" value="ECO:0007669"/>
    <property type="project" value="UniProtKB-UniRule"/>
</dbReference>
<comment type="similarity">
    <text evidence="8">Belongs to the radical SAM superfamily. 7-carboxy-7-deazaguanine synthase family.</text>
</comment>
<keyword evidence="5 8" id="KW-0408">Iron</keyword>
<keyword evidence="6 8" id="KW-0411">Iron-sulfur</keyword>
<dbReference type="RefSeq" id="WP_006929359.1">
    <property type="nucleotide sequence ID" value="NZ_CM001402.1"/>
</dbReference>
<evidence type="ECO:0000313" key="13">
    <source>
        <dbReference type="Proteomes" id="UP000183868"/>
    </source>
</evidence>
<dbReference type="SFLD" id="SFLDS00029">
    <property type="entry name" value="Radical_SAM"/>
    <property type="match status" value="1"/>
</dbReference>
<evidence type="ECO:0000313" key="11">
    <source>
        <dbReference type="EMBL" id="EHO42121.1"/>
    </source>
</evidence>
<dbReference type="Gene3D" id="3.20.20.70">
    <property type="entry name" value="Aldolase class I"/>
    <property type="match status" value="1"/>
</dbReference>
<evidence type="ECO:0000313" key="12">
    <source>
        <dbReference type="Proteomes" id="UP000004671"/>
    </source>
</evidence>
<dbReference type="PROSITE" id="PS51918">
    <property type="entry name" value="RADICAL_SAM"/>
    <property type="match status" value="1"/>
</dbReference>
<dbReference type="EMBL" id="CM001402">
    <property type="protein sequence ID" value="EHO42121.1"/>
    <property type="molecule type" value="Genomic_DNA"/>
</dbReference>
<organism evidence="11 12">
    <name type="scientific">Caldithrix abyssi DSM 13497</name>
    <dbReference type="NCBI Taxonomy" id="880073"/>
    <lineage>
        <taxon>Bacteria</taxon>
        <taxon>Pseudomonadati</taxon>
        <taxon>Calditrichota</taxon>
        <taxon>Calditrichia</taxon>
        <taxon>Calditrichales</taxon>
        <taxon>Calditrichaceae</taxon>
        <taxon>Caldithrix</taxon>
    </lineage>
</organism>
<feature type="binding site" evidence="8">
    <location>
        <position position="42"/>
    </location>
    <ligand>
        <name>[4Fe-4S] cluster</name>
        <dbReference type="ChEBI" id="CHEBI:49883"/>
        <note>4Fe-4S-S-AdoMet</note>
    </ligand>
</feature>
<feature type="binding site" evidence="8">
    <location>
        <begin position="16"/>
        <end position="18"/>
    </location>
    <ligand>
        <name>substrate</name>
    </ligand>
</feature>
<dbReference type="InterPro" id="IPR013785">
    <property type="entry name" value="Aldolase_TIM"/>
</dbReference>
<keyword evidence="8" id="KW-0671">Queuosine biosynthesis</keyword>
<accession>H1XNF0</accession>
<keyword evidence="7 8" id="KW-0456">Lyase</keyword>
<dbReference type="PANTHER" id="PTHR42836">
    <property type="entry name" value="7-CARBOXY-7-DEAZAGUANINE SYNTHASE"/>
    <property type="match status" value="1"/>
</dbReference>